<evidence type="ECO:0000256" key="1">
    <source>
        <dbReference type="SAM" id="MobiDB-lite"/>
    </source>
</evidence>
<name>A0A6J4HJL5_9ACTN</name>
<protein>
    <submittedName>
        <fullName evidence="2">Uncharacterized protein</fullName>
    </submittedName>
</protein>
<sequence>TPAPGRSTQPSPPRWPAGTPRRCATSTRSWGPSCSPPAYRPGGSPAPPPARGPGGASCCTPPPRTGSATWSRPGCRH</sequence>
<gene>
    <name evidence="2" type="ORF">AVDCRST_MAG41-608</name>
</gene>
<reference evidence="2" key="1">
    <citation type="submission" date="2020-02" db="EMBL/GenBank/DDBJ databases">
        <authorList>
            <person name="Meier V. D."/>
        </authorList>
    </citation>
    <scope>NUCLEOTIDE SEQUENCE</scope>
    <source>
        <strain evidence="2">AVDCRST_MAG41</strain>
    </source>
</reference>
<dbReference type="EMBL" id="CADCTP010000060">
    <property type="protein sequence ID" value="CAA9223168.1"/>
    <property type="molecule type" value="Genomic_DNA"/>
</dbReference>
<feature type="non-terminal residue" evidence="2">
    <location>
        <position position="77"/>
    </location>
</feature>
<feature type="region of interest" description="Disordered" evidence="1">
    <location>
        <begin position="1"/>
        <end position="77"/>
    </location>
</feature>
<dbReference type="AlphaFoldDB" id="A0A6J4HJL5"/>
<evidence type="ECO:0000313" key="2">
    <source>
        <dbReference type="EMBL" id="CAA9223168.1"/>
    </source>
</evidence>
<accession>A0A6J4HJL5</accession>
<feature type="compositionally biased region" description="Pro residues" evidence="1">
    <location>
        <begin position="34"/>
        <end position="51"/>
    </location>
</feature>
<proteinExistence type="predicted"/>
<feature type="non-terminal residue" evidence="2">
    <location>
        <position position="1"/>
    </location>
</feature>
<organism evidence="2">
    <name type="scientific">uncultured Mycobacteriales bacterium</name>
    <dbReference type="NCBI Taxonomy" id="581187"/>
    <lineage>
        <taxon>Bacteria</taxon>
        <taxon>Bacillati</taxon>
        <taxon>Actinomycetota</taxon>
        <taxon>Actinomycetes</taxon>
        <taxon>Mycobacteriales</taxon>
        <taxon>environmental samples</taxon>
    </lineage>
</organism>